<proteinExistence type="inferred from homology"/>
<comment type="similarity">
    <text evidence="1 2">Belongs to the anti-sigma-factor antagonist family.</text>
</comment>
<dbReference type="OrthoDB" id="3576811at2"/>
<organism evidence="5 6">
    <name type="scientific">Umezawaea tangerina</name>
    <dbReference type="NCBI Taxonomy" id="84725"/>
    <lineage>
        <taxon>Bacteria</taxon>
        <taxon>Bacillati</taxon>
        <taxon>Actinomycetota</taxon>
        <taxon>Actinomycetes</taxon>
        <taxon>Pseudonocardiales</taxon>
        <taxon>Pseudonocardiaceae</taxon>
        <taxon>Umezawaea</taxon>
    </lineage>
</organism>
<feature type="transmembrane region" description="Helical" evidence="3">
    <location>
        <begin position="50"/>
        <end position="73"/>
    </location>
</feature>
<dbReference type="InterPro" id="IPR003658">
    <property type="entry name" value="Anti-sigma_ant"/>
</dbReference>
<dbReference type="SUPFAM" id="SSF52091">
    <property type="entry name" value="SpoIIaa-like"/>
    <property type="match status" value="1"/>
</dbReference>
<dbReference type="AlphaFoldDB" id="A0A2T0T4F0"/>
<dbReference type="PANTHER" id="PTHR33495:SF13">
    <property type="entry name" value="ANTI-SIGMA-F FACTOR ANTAGONIST RSFB"/>
    <property type="match status" value="1"/>
</dbReference>
<keyword evidence="3" id="KW-0472">Membrane</keyword>
<keyword evidence="3" id="KW-0812">Transmembrane</keyword>
<keyword evidence="3" id="KW-1133">Transmembrane helix</keyword>
<feature type="domain" description="STAS" evidence="4">
    <location>
        <begin position="9"/>
        <end position="118"/>
    </location>
</feature>
<evidence type="ECO:0000256" key="3">
    <source>
        <dbReference type="SAM" id="Phobius"/>
    </source>
</evidence>
<dbReference type="EMBL" id="PVTF01000006">
    <property type="protein sequence ID" value="PRY40565.1"/>
    <property type="molecule type" value="Genomic_DNA"/>
</dbReference>
<comment type="caution">
    <text evidence="5">The sequence shown here is derived from an EMBL/GenBank/DDBJ whole genome shotgun (WGS) entry which is preliminary data.</text>
</comment>
<dbReference type="PROSITE" id="PS50801">
    <property type="entry name" value="STAS"/>
    <property type="match status" value="1"/>
</dbReference>
<keyword evidence="6" id="KW-1185">Reference proteome</keyword>
<sequence>MPMQASSPTSTSPDLQGSAAVVALVGEVDGNTAVPVRRQVFGAFDDNPSAVVLDLTGVLFFGSTGIAVVLAAAQRALRLGVRFAVVADQRCVLRPLRVTGVIAQVDVHPDVDSALAAVSRPAHRIPAARTA</sequence>
<dbReference type="Pfam" id="PF01740">
    <property type="entry name" value="STAS"/>
    <property type="match status" value="1"/>
</dbReference>
<dbReference type="Proteomes" id="UP000239494">
    <property type="component" value="Unassembled WGS sequence"/>
</dbReference>
<reference evidence="5 6" key="1">
    <citation type="submission" date="2018-03" db="EMBL/GenBank/DDBJ databases">
        <title>Genomic Encyclopedia of Archaeal and Bacterial Type Strains, Phase II (KMG-II): from individual species to whole genera.</title>
        <authorList>
            <person name="Goeker M."/>
        </authorList>
    </citation>
    <scope>NUCLEOTIDE SEQUENCE [LARGE SCALE GENOMIC DNA]</scope>
    <source>
        <strain evidence="5 6">DSM 44720</strain>
    </source>
</reference>
<gene>
    <name evidence="5" type="ORF">CLV43_106306</name>
</gene>
<dbReference type="InterPro" id="IPR036513">
    <property type="entry name" value="STAS_dom_sf"/>
</dbReference>
<evidence type="ECO:0000313" key="6">
    <source>
        <dbReference type="Proteomes" id="UP000239494"/>
    </source>
</evidence>
<name>A0A2T0T4F0_9PSEU</name>
<dbReference type="GO" id="GO:0043856">
    <property type="term" value="F:anti-sigma factor antagonist activity"/>
    <property type="evidence" value="ECO:0007669"/>
    <property type="project" value="InterPro"/>
</dbReference>
<dbReference type="CDD" id="cd07043">
    <property type="entry name" value="STAS_anti-anti-sigma_factors"/>
    <property type="match status" value="1"/>
</dbReference>
<evidence type="ECO:0000313" key="5">
    <source>
        <dbReference type="EMBL" id="PRY40565.1"/>
    </source>
</evidence>
<dbReference type="Gene3D" id="3.30.750.24">
    <property type="entry name" value="STAS domain"/>
    <property type="match status" value="1"/>
</dbReference>
<evidence type="ECO:0000256" key="2">
    <source>
        <dbReference type="RuleBase" id="RU003749"/>
    </source>
</evidence>
<protein>
    <recommendedName>
        <fullName evidence="2">Anti-sigma factor antagonist</fullName>
    </recommendedName>
</protein>
<dbReference type="NCBIfam" id="TIGR00377">
    <property type="entry name" value="ant_ant_sig"/>
    <property type="match status" value="1"/>
</dbReference>
<dbReference type="PANTHER" id="PTHR33495">
    <property type="entry name" value="ANTI-SIGMA FACTOR ANTAGONIST TM_1081-RELATED-RELATED"/>
    <property type="match status" value="1"/>
</dbReference>
<evidence type="ECO:0000256" key="1">
    <source>
        <dbReference type="ARBA" id="ARBA00009013"/>
    </source>
</evidence>
<accession>A0A2T0T4F0</accession>
<evidence type="ECO:0000259" key="4">
    <source>
        <dbReference type="PROSITE" id="PS50801"/>
    </source>
</evidence>
<dbReference type="InterPro" id="IPR002645">
    <property type="entry name" value="STAS_dom"/>
</dbReference>